<evidence type="ECO:0000313" key="10">
    <source>
        <dbReference type="EMBL" id="RWR80270.1"/>
    </source>
</evidence>
<feature type="transmembrane region" description="Helical" evidence="8">
    <location>
        <begin position="327"/>
        <end position="345"/>
    </location>
</feature>
<evidence type="ECO:0000256" key="1">
    <source>
        <dbReference type="ARBA" id="ARBA00004141"/>
    </source>
</evidence>
<dbReference type="OrthoDB" id="2148490at2759"/>
<evidence type="ECO:0000256" key="2">
    <source>
        <dbReference type="ARBA" id="ARBA00010583"/>
    </source>
</evidence>
<dbReference type="EMBL" id="QPKB01000003">
    <property type="protein sequence ID" value="RWR80270.1"/>
    <property type="molecule type" value="Genomic_DNA"/>
</dbReference>
<feature type="transmembrane region" description="Helical" evidence="8">
    <location>
        <begin position="210"/>
        <end position="230"/>
    </location>
</feature>
<evidence type="ECO:0000256" key="8">
    <source>
        <dbReference type="SAM" id="Phobius"/>
    </source>
</evidence>
<dbReference type="GO" id="GO:0032979">
    <property type="term" value="P:protein insertion into mitochondrial inner membrane from matrix"/>
    <property type="evidence" value="ECO:0007669"/>
    <property type="project" value="TreeGrafter"/>
</dbReference>
<comment type="similarity">
    <text evidence="2">Belongs to the OXA1/ALB3/YidC (TC 2.A.9.2) family.</text>
</comment>
<comment type="subcellular location">
    <subcellularLocation>
        <location evidence="1 6">Membrane</location>
        <topology evidence="1 6">Multi-pass membrane protein</topology>
    </subcellularLocation>
</comment>
<organism evidence="10 11">
    <name type="scientific">Cinnamomum micranthum f. kanehirae</name>
    <dbReference type="NCBI Taxonomy" id="337451"/>
    <lineage>
        <taxon>Eukaryota</taxon>
        <taxon>Viridiplantae</taxon>
        <taxon>Streptophyta</taxon>
        <taxon>Embryophyta</taxon>
        <taxon>Tracheophyta</taxon>
        <taxon>Spermatophyta</taxon>
        <taxon>Magnoliopsida</taxon>
        <taxon>Magnoliidae</taxon>
        <taxon>Laurales</taxon>
        <taxon>Lauraceae</taxon>
        <taxon>Cinnamomum</taxon>
    </lineage>
</organism>
<dbReference type="CDD" id="cd20069">
    <property type="entry name" value="5TM_Oxa1-like"/>
    <property type="match status" value="1"/>
</dbReference>
<comment type="caution">
    <text evidence="10">The sequence shown here is derived from an EMBL/GenBank/DDBJ whole genome shotgun (WGS) entry which is preliminary data.</text>
</comment>
<gene>
    <name evidence="10" type="ORF">CKAN_00890200</name>
</gene>
<comment type="similarity">
    <text evidence="6">Belongs to the OXA1/ALB3/YidC family.</text>
</comment>
<dbReference type="STRING" id="337451.A0A3S3N3T8"/>
<dbReference type="Pfam" id="PF02096">
    <property type="entry name" value="60KD_IMP"/>
    <property type="match status" value="1"/>
</dbReference>
<dbReference type="PANTHER" id="PTHR12428:SF34">
    <property type="entry name" value="MITOCHONDRIAL INNER MEMBRANE PROTEIN OXA1-LIKE"/>
    <property type="match status" value="1"/>
</dbReference>
<evidence type="ECO:0000313" key="11">
    <source>
        <dbReference type="Proteomes" id="UP000283530"/>
    </source>
</evidence>
<dbReference type="InterPro" id="IPR028055">
    <property type="entry name" value="YidC/Oxa/ALB_C"/>
</dbReference>
<feature type="compositionally biased region" description="Polar residues" evidence="7">
    <location>
        <begin position="448"/>
        <end position="459"/>
    </location>
</feature>
<dbReference type="GO" id="GO:0032977">
    <property type="term" value="F:membrane insertase activity"/>
    <property type="evidence" value="ECO:0007669"/>
    <property type="project" value="InterPro"/>
</dbReference>
<protein>
    <submittedName>
        <fullName evidence="10">Mitochondrial inner membrane protein OXA1-like protein</fullName>
    </submittedName>
</protein>
<dbReference type="PANTHER" id="PTHR12428">
    <property type="entry name" value="OXA1"/>
    <property type="match status" value="1"/>
</dbReference>
<reference evidence="10 11" key="1">
    <citation type="journal article" date="2019" name="Nat. Plants">
        <title>Stout camphor tree genome fills gaps in understanding of flowering plant genome evolution.</title>
        <authorList>
            <person name="Chaw S.M."/>
            <person name="Liu Y.C."/>
            <person name="Wu Y.W."/>
            <person name="Wang H.Y."/>
            <person name="Lin C.I."/>
            <person name="Wu C.S."/>
            <person name="Ke H.M."/>
            <person name="Chang L.Y."/>
            <person name="Hsu C.Y."/>
            <person name="Yang H.T."/>
            <person name="Sudianto E."/>
            <person name="Hsu M.H."/>
            <person name="Wu K.P."/>
            <person name="Wang L.N."/>
            <person name="Leebens-Mack J.H."/>
            <person name="Tsai I.J."/>
        </authorList>
    </citation>
    <scope>NUCLEOTIDE SEQUENCE [LARGE SCALE GENOMIC DNA]</scope>
    <source>
        <strain evidence="11">cv. Chaw 1501</strain>
        <tissue evidence="10">Young leaves</tissue>
    </source>
</reference>
<sequence>MGILVEEWRVCLREEPVMVGDRRWRHLVRPSRRSISSRFTTLVTRRFSPSFGHAVLHDGDDEKHHSDPLTPSVPHTKHFTCREFHSAHRNAAVSGLGALFRERNGFVSSLRPGLGSSFYSYSSSTIGEGSDKIEYMSDVASALTDKGVEVAAHDVASVLTDKGMEVAAAAVATQGPVVSEVAIAAADSFFPVAALQYFIDGVHNLTGFNWWASIALTTLFIRSATVPFLINQLKATSKLALIRPELEEIKQQMVDSMDPRAAVEGQLRMKALFKEHGVTPFTPLKGLFILGPVFISFFLAISNMVEKVPSFKTGGAFWFTDLTTPDSLYIFPVLTSLTFLLTVELNMQDGMEGNPMAGTMKNFSRILAVLTVPFTMNFPKAIFCYWVTSNFFSFAYGYVIKQPSVRKLLDLPEIVRRPPTTQPSFSLFGGSDSLFGGSKSLFGESKSTTPAVSPPSIEQSKLPDKKIISSSSVISQRLGRLEKSVKARKKNKKR</sequence>
<feature type="transmembrane region" description="Helical" evidence="8">
    <location>
        <begin position="287"/>
        <end position="305"/>
    </location>
</feature>
<dbReference type="GO" id="GO:0005743">
    <property type="term" value="C:mitochondrial inner membrane"/>
    <property type="evidence" value="ECO:0007669"/>
    <property type="project" value="TreeGrafter"/>
</dbReference>
<proteinExistence type="inferred from homology"/>
<evidence type="ECO:0000256" key="3">
    <source>
        <dbReference type="ARBA" id="ARBA00022692"/>
    </source>
</evidence>
<feature type="transmembrane region" description="Helical" evidence="8">
    <location>
        <begin position="366"/>
        <end position="388"/>
    </location>
</feature>
<dbReference type="InterPro" id="IPR001708">
    <property type="entry name" value="YidC/ALB3/OXA1/COX18"/>
</dbReference>
<feature type="domain" description="Membrane insertase YidC/Oxa/ALB C-terminal" evidence="9">
    <location>
        <begin position="210"/>
        <end position="401"/>
    </location>
</feature>
<keyword evidence="5 8" id="KW-0472">Membrane</keyword>
<evidence type="ECO:0000256" key="4">
    <source>
        <dbReference type="ARBA" id="ARBA00022989"/>
    </source>
</evidence>
<dbReference type="NCBIfam" id="TIGR03592">
    <property type="entry name" value="yidC_oxa1_cterm"/>
    <property type="match status" value="1"/>
</dbReference>
<dbReference type="AlphaFoldDB" id="A0A3S3N3T8"/>
<keyword evidence="3 6" id="KW-0812">Transmembrane</keyword>
<keyword evidence="4 8" id="KW-1133">Transmembrane helix</keyword>
<evidence type="ECO:0000256" key="7">
    <source>
        <dbReference type="SAM" id="MobiDB-lite"/>
    </source>
</evidence>
<name>A0A3S3N3T8_9MAGN</name>
<evidence type="ECO:0000256" key="6">
    <source>
        <dbReference type="RuleBase" id="RU003945"/>
    </source>
</evidence>
<dbReference type="Proteomes" id="UP000283530">
    <property type="component" value="Unassembled WGS sequence"/>
</dbReference>
<keyword evidence="11" id="KW-1185">Reference proteome</keyword>
<accession>A0A3S3N3T8</accession>
<feature type="region of interest" description="Disordered" evidence="7">
    <location>
        <begin position="444"/>
        <end position="464"/>
    </location>
</feature>
<evidence type="ECO:0000256" key="5">
    <source>
        <dbReference type="ARBA" id="ARBA00023136"/>
    </source>
</evidence>
<evidence type="ECO:0000259" key="9">
    <source>
        <dbReference type="Pfam" id="PF02096"/>
    </source>
</evidence>